<comment type="caution">
    <text evidence="2">The sequence shown here is derived from an EMBL/GenBank/DDBJ whole genome shotgun (WGS) entry which is preliminary data.</text>
</comment>
<reference evidence="3" key="1">
    <citation type="journal article" date="2019" name="Int. J. Syst. Evol. Microbiol.">
        <title>The Global Catalogue of Microorganisms (GCM) 10K type strain sequencing project: providing services to taxonomists for standard genome sequencing and annotation.</title>
        <authorList>
            <consortium name="The Broad Institute Genomics Platform"/>
            <consortium name="The Broad Institute Genome Sequencing Center for Infectious Disease"/>
            <person name="Wu L."/>
            <person name="Ma J."/>
        </authorList>
    </citation>
    <scope>NUCLEOTIDE SEQUENCE [LARGE SCALE GENOMIC DNA]</scope>
    <source>
        <strain evidence="3">JCM 18198</strain>
    </source>
</reference>
<dbReference type="InterPro" id="IPR036913">
    <property type="entry name" value="YegP-like_sf"/>
</dbReference>
<evidence type="ECO:0000313" key="2">
    <source>
        <dbReference type="EMBL" id="GAA4764983.1"/>
    </source>
</evidence>
<dbReference type="Pfam" id="PF07411">
    <property type="entry name" value="DUF1508"/>
    <property type="match status" value="1"/>
</dbReference>
<dbReference type="Gene3D" id="2.30.29.80">
    <property type="match status" value="1"/>
</dbReference>
<dbReference type="SUPFAM" id="SSF160113">
    <property type="entry name" value="YegP-like"/>
    <property type="match status" value="2"/>
</dbReference>
<name>A0ABP8ZTK6_9FLAO</name>
<sequence length="121" mass="14258">MATFVISKRLDENYKFEFVSRKGKTILTSDSYELRFECEEDIEKLKVFLESATVMRFKTSSGKFYFRLIIDKKEIATSRKYTTQLLMQRGIDEMMRSARAAEVLDFASNDFVFPEIEAFQD</sequence>
<dbReference type="InterPro" id="IPR010879">
    <property type="entry name" value="DUF1508"/>
</dbReference>
<evidence type="ECO:0000313" key="3">
    <source>
        <dbReference type="Proteomes" id="UP001500141"/>
    </source>
</evidence>
<accession>A0ABP8ZTK6</accession>
<gene>
    <name evidence="2" type="ORF">GCM10023230_13070</name>
</gene>
<organism evidence="2 3">
    <name type="scientific">Flavobacterium hankyongi</name>
    <dbReference type="NCBI Taxonomy" id="1176532"/>
    <lineage>
        <taxon>Bacteria</taxon>
        <taxon>Pseudomonadati</taxon>
        <taxon>Bacteroidota</taxon>
        <taxon>Flavobacteriia</taxon>
        <taxon>Flavobacteriales</taxon>
        <taxon>Flavobacteriaceae</taxon>
        <taxon>Flavobacterium</taxon>
    </lineage>
</organism>
<dbReference type="RefSeq" id="WP_264543654.1">
    <property type="nucleotide sequence ID" value="NZ_BAABIP010000011.1"/>
</dbReference>
<keyword evidence="3" id="KW-1185">Reference proteome</keyword>
<protein>
    <recommendedName>
        <fullName evidence="1">DUF1508 domain-containing protein</fullName>
    </recommendedName>
</protein>
<feature type="domain" description="DUF1508" evidence="1">
    <location>
        <begin position="60"/>
        <end position="105"/>
    </location>
</feature>
<dbReference type="Proteomes" id="UP001500141">
    <property type="component" value="Unassembled WGS sequence"/>
</dbReference>
<dbReference type="EMBL" id="BAABIP010000011">
    <property type="protein sequence ID" value="GAA4764983.1"/>
    <property type="molecule type" value="Genomic_DNA"/>
</dbReference>
<evidence type="ECO:0000259" key="1">
    <source>
        <dbReference type="Pfam" id="PF07411"/>
    </source>
</evidence>
<proteinExistence type="predicted"/>